<feature type="region of interest" description="Disordered" evidence="1">
    <location>
        <begin position="58"/>
        <end position="78"/>
    </location>
</feature>
<evidence type="ECO:0000256" key="1">
    <source>
        <dbReference type="SAM" id="MobiDB-lite"/>
    </source>
</evidence>
<dbReference type="Proteomes" id="UP000199504">
    <property type="component" value="Unassembled WGS sequence"/>
</dbReference>
<protein>
    <submittedName>
        <fullName evidence="2">Uncharacterized protein</fullName>
    </submittedName>
</protein>
<name>A0A1C4YQG1_9ACTN</name>
<dbReference type="RefSeq" id="WP_091609424.1">
    <property type="nucleotide sequence ID" value="NZ_FMCX01000004.1"/>
</dbReference>
<reference evidence="3" key="1">
    <citation type="submission" date="2016-06" db="EMBL/GenBank/DDBJ databases">
        <authorList>
            <person name="Varghese N."/>
            <person name="Submissions Spin"/>
        </authorList>
    </citation>
    <scope>NUCLEOTIDE SEQUENCE [LARGE SCALE GENOMIC DNA]</scope>
    <source>
        <strain evidence="3">DSM 44830</strain>
    </source>
</reference>
<evidence type="ECO:0000313" key="3">
    <source>
        <dbReference type="Proteomes" id="UP000199504"/>
    </source>
</evidence>
<evidence type="ECO:0000313" key="2">
    <source>
        <dbReference type="EMBL" id="SCF23012.1"/>
    </source>
</evidence>
<dbReference type="EMBL" id="FMCX01000004">
    <property type="protein sequence ID" value="SCF23012.1"/>
    <property type="molecule type" value="Genomic_DNA"/>
</dbReference>
<organism evidence="2 3">
    <name type="scientific">Micromonospora mirobrigensis</name>
    <dbReference type="NCBI Taxonomy" id="262898"/>
    <lineage>
        <taxon>Bacteria</taxon>
        <taxon>Bacillati</taxon>
        <taxon>Actinomycetota</taxon>
        <taxon>Actinomycetes</taxon>
        <taxon>Micromonosporales</taxon>
        <taxon>Micromonosporaceae</taxon>
        <taxon>Micromonospora</taxon>
    </lineage>
</organism>
<gene>
    <name evidence="2" type="ORF">GA0070564_104291</name>
</gene>
<keyword evidence="3" id="KW-1185">Reference proteome</keyword>
<dbReference type="AlphaFoldDB" id="A0A1C4YQG1"/>
<accession>A0A1C4YQG1</accession>
<sequence>MTDLYPAADERELLRQAAATATAAARDLEAFLRRLPDVPDPADVAEYANLLSREERARGERQAAADTAGLQLPSLKSE</sequence>
<proteinExistence type="predicted"/>
<dbReference type="STRING" id="262898.GA0070564_104291"/>